<accession>A0ACB9MFG0</accession>
<dbReference type="Proteomes" id="UP000828941">
    <property type="component" value="Chromosome 9"/>
</dbReference>
<organism evidence="1 2">
    <name type="scientific">Bauhinia variegata</name>
    <name type="common">Purple orchid tree</name>
    <name type="synonym">Phanera variegata</name>
    <dbReference type="NCBI Taxonomy" id="167791"/>
    <lineage>
        <taxon>Eukaryota</taxon>
        <taxon>Viridiplantae</taxon>
        <taxon>Streptophyta</taxon>
        <taxon>Embryophyta</taxon>
        <taxon>Tracheophyta</taxon>
        <taxon>Spermatophyta</taxon>
        <taxon>Magnoliopsida</taxon>
        <taxon>eudicotyledons</taxon>
        <taxon>Gunneridae</taxon>
        <taxon>Pentapetalae</taxon>
        <taxon>rosids</taxon>
        <taxon>fabids</taxon>
        <taxon>Fabales</taxon>
        <taxon>Fabaceae</taxon>
        <taxon>Cercidoideae</taxon>
        <taxon>Cercideae</taxon>
        <taxon>Bauhiniinae</taxon>
        <taxon>Bauhinia</taxon>
    </lineage>
</organism>
<reference evidence="1 2" key="1">
    <citation type="journal article" date="2022" name="DNA Res.">
        <title>Chromosomal-level genome assembly of the orchid tree Bauhinia variegata (Leguminosae; Cercidoideae) supports the allotetraploid origin hypothesis of Bauhinia.</title>
        <authorList>
            <person name="Zhong Y."/>
            <person name="Chen Y."/>
            <person name="Zheng D."/>
            <person name="Pang J."/>
            <person name="Liu Y."/>
            <person name="Luo S."/>
            <person name="Meng S."/>
            <person name="Qian L."/>
            <person name="Wei D."/>
            <person name="Dai S."/>
            <person name="Zhou R."/>
        </authorList>
    </citation>
    <scope>NUCLEOTIDE SEQUENCE [LARGE SCALE GENOMIC DNA]</scope>
    <source>
        <strain evidence="1">BV-YZ2020</strain>
    </source>
</reference>
<protein>
    <submittedName>
        <fullName evidence="1">Uncharacterized protein</fullName>
    </submittedName>
</protein>
<dbReference type="EMBL" id="CM039434">
    <property type="protein sequence ID" value="KAI4322919.1"/>
    <property type="molecule type" value="Genomic_DNA"/>
</dbReference>
<sequence length="145" mass="16482">MHALPQSLRNMEANVMPKDHEDQEEYVLLNLDEVSEHVDIPPNAKYTLTDLDTLNPLLIIDDKLKLIGEYEETIGTCLVFKEEDAPVVYEETGPSEVNLFHGTRIIDSNQPPMKQVKPVCQLQKVLKFRISPDSEIQPAIAEQTK</sequence>
<name>A0ACB9MFG0_BAUVA</name>
<evidence type="ECO:0000313" key="2">
    <source>
        <dbReference type="Proteomes" id="UP000828941"/>
    </source>
</evidence>
<comment type="caution">
    <text evidence="1">The sequence shown here is derived from an EMBL/GenBank/DDBJ whole genome shotgun (WGS) entry which is preliminary data.</text>
</comment>
<gene>
    <name evidence="1" type="ORF">L6164_022569</name>
</gene>
<keyword evidence="2" id="KW-1185">Reference proteome</keyword>
<evidence type="ECO:0000313" key="1">
    <source>
        <dbReference type="EMBL" id="KAI4322919.1"/>
    </source>
</evidence>
<proteinExistence type="predicted"/>